<reference evidence="1" key="1">
    <citation type="submission" date="2020-05" db="EMBL/GenBank/DDBJ databases">
        <title>Large-scale comparative analyses of tick genomes elucidate their genetic diversity and vector capacities.</title>
        <authorList>
            <person name="Jia N."/>
            <person name="Wang J."/>
            <person name="Shi W."/>
            <person name="Du L."/>
            <person name="Sun Y."/>
            <person name="Zhan W."/>
            <person name="Jiang J."/>
            <person name="Wang Q."/>
            <person name="Zhang B."/>
            <person name="Ji P."/>
            <person name="Sakyi L.B."/>
            <person name="Cui X."/>
            <person name="Yuan T."/>
            <person name="Jiang B."/>
            <person name="Yang W."/>
            <person name="Lam T.T.-Y."/>
            <person name="Chang Q."/>
            <person name="Ding S."/>
            <person name="Wang X."/>
            <person name="Zhu J."/>
            <person name="Ruan X."/>
            <person name="Zhao L."/>
            <person name="Wei J."/>
            <person name="Que T."/>
            <person name="Du C."/>
            <person name="Cheng J."/>
            <person name="Dai P."/>
            <person name="Han X."/>
            <person name="Huang E."/>
            <person name="Gao Y."/>
            <person name="Liu J."/>
            <person name="Shao H."/>
            <person name="Ye R."/>
            <person name="Li L."/>
            <person name="Wei W."/>
            <person name="Wang X."/>
            <person name="Wang C."/>
            <person name="Yang T."/>
            <person name="Huo Q."/>
            <person name="Li W."/>
            <person name="Guo W."/>
            <person name="Chen H."/>
            <person name="Zhou L."/>
            <person name="Ni X."/>
            <person name="Tian J."/>
            <person name="Zhou Y."/>
            <person name="Sheng Y."/>
            <person name="Liu T."/>
            <person name="Pan Y."/>
            <person name="Xia L."/>
            <person name="Li J."/>
            <person name="Zhao F."/>
            <person name="Cao W."/>
        </authorList>
    </citation>
    <scope>NUCLEOTIDE SEQUENCE</scope>
    <source>
        <strain evidence="1">Dsil-2018</strain>
    </source>
</reference>
<keyword evidence="2" id="KW-1185">Reference proteome</keyword>
<name>A0ACB8D5E3_DERSI</name>
<proteinExistence type="predicted"/>
<accession>A0ACB8D5E3</accession>
<evidence type="ECO:0000313" key="1">
    <source>
        <dbReference type="EMBL" id="KAH7959588.1"/>
    </source>
</evidence>
<comment type="caution">
    <text evidence="1">The sequence shown here is derived from an EMBL/GenBank/DDBJ whole genome shotgun (WGS) entry which is preliminary data.</text>
</comment>
<dbReference type="Proteomes" id="UP000821865">
    <property type="component" value="Chromosome 3"/>
</dbReference>
<gene>
    <name evidence="1" type="ORF">HPB49_012244</name>
</gene>
<evidence type="ECO:0000313" key="2">
    <source>
        <dbReference type="Proteomes" id="UP000821865"/>
    </source>
</evidence>
<organism evidence="1 2">
    <name type="scientific">Dermacentor silvarum</name>
    <name type="common">Tick</name>
    <dbReference type="NCBI Taxonomy" id="543639"/>
    <lineage>
        <taxon>Eukaryota</taxon>
        <taxon>Metazoa</taxon>
        <taxon>Ecdysozoa</taxon>
        <taxon>Arthropoda</taxon>
        <taxon>Chelicerata</taxon>
        <taxon>Arachnida</taxon>
        <taxon>Acari</taxon>
        <taxon>Parasitiformes</taxon>
        <taxon>Ixodida</taxon>
        <taxon>Ixodoidea</taxon>
        <taxon>Ixodidae</taxon>
        <taxon>Rhipicephalinae</taxon>
        <taxon>Dermacentor</taxon>
    </lineage>
</organism>
<sequence>MSATRTPWTMFLCLVLAGPTLDLVSTACGPLRCGTVRQRALLEGPFRRVPVQQLSLASPTNGSGAVFDIGKLQCRKFCMRRHKCFKAARRHGPTGVAQEAYAQQTPDQAAFVSRLEALAGLKVEYAWAYIAAEEPEADSGLMELLCMVSYKDYASITWTVNGRPLENFIDHSTLSTVKNDVSVKVSKITINQLGRLPSDNGKFVFECTALVNAQVTKTTIALCSIIEDTCTSNAHEGRCLCKPSQPVSLKSKHLTCCAAAVFTQPNAVCTDRLICDCTLEFVHYLDGKTCDKLHTTAENLIGQPCKVNIECHAAGAACLKDAVVLPVMAK</sequence>
<protein>
    <submittedName>
        <fullName evidence="1">Uncharacterized protein</fullName>
    </submittedName>
</protein>
<dbReference type="EMBL" id="CM023472">
    <property type="protein sequence ID" value="KAH7959588.1"/>
    <property type="molecule type" value="Genomic_DNA"/>
</dbReference>